<feature type="chain" id="PRO_5042199777" evidence="1">
    <location>
        <begin position="23"/>
        <end position="119"/>
    </location>
</feature>
<evidence type="ECO:0000313" key="2">
    <source>
        <dbReference type="EMBL" id="KAK3786801.1"/>
    </source>
</evidence>
<dbReference type="AlphaFoldDB" id="A0AAE1AGF0"/>
<proteinExistence type="predicted"/>
<protein>
    <submittedName>
        <fullName evidence="2">Uncharacterized protein</fullName>
    </submittedName>
</protein>
<keyword evidence="1" id="KW-0732">Signal</keyword>
<keyword evidence="3" id="KW-1185">Reference proteome</keyword>
<comment type="caution">
    <text evidence="2">The sequence shown here is derived from an EMBL/GenBank/DDBJ whole genome shotgun (WGS) entry which is preliminary data.</text>
</comment>
<organism evidence="2 3">
    <name type="scientific">Elysia crispata</name>
    <name type="common">lettuce slug</name>
    <dbReference type="NCBI Taxonomy" id="231223"/>
    <lineage>
        <taxon>Eukaryota</taxon>
        <taxon>Metazoa</taxon>
        <taxon>Spiralia</taxon>
        <taxon>Lophotrochozoa</taxon>
        <taxon>Mollusca</taxon>
        <taxon>Gastropoda</taxon>
        <taxon>Heterobranchia</taxon>
        <taxon>Euthyneura</taxon>
        <taxon>Panpulmonata</taxon>
        <taxon>Sacoglossa</taxon>
        <taxon>Placobranchoidea</taxon>
        <taxon>Plakobranchidae</taxon>
        <taxon>Elysia</taxon>
    </lineage>
</organism>
<evidence type="ECO:0000256" key="1">
    <source>
        <dbReference type="SAM" id="SignalP"/>
    </source>
</evidence>
<gene>
    <name evidence="2" type="ORF">RRG08_061352</name>
</gene>
<feature type="signal peptide" evidence="1">
    <location>
        <begin position="1"/>
        <end position="22"/>
    </location>
</feature>
<dbReference type="EMBL" id="JAWDGP010001944">
    <property type="protein sequence ID" value="KAK3786801.1"/>
    <property type="molecule type" value="Genomic_DNA"/>
</dbReference>
<evidence type="ECO:0000313" key="3">
    <source>
        <dbReference type="Proteomes" id="UP001283361"/>
    </source>
</evidence>
<dbReference type="Proteomes" id="UP001283361">
    <property type="component" value="Unassembled WGS sequence"/>
</dbReference>
<name>A0AAE1AGF0_9GAST</name>
<sequence length="119" mass="13498">MGNSILTLLVTFFTFVVVFVSGRASGQVKSMAVIIKTDLCPASLQQEADDKNWRSKATSAEFKLDRFIRENPSKYDDALIMNAAHISQQRHQRPCWKLESHLDRRQSSAVMADYEFPGC</sequence>
<accession>A0AAE1AGF0</accession>
<reference evidence="2" key="1">
    <citation type="journal article" date="2023" name="G3 (Bethesda)">
        <title>A reference genome for the long-term kleptoplast-retaining sea slug Elysia crispata morphotype clarki.</title>
        <authorList>
            <person name="Eastman K.E."/>
            <person name="Pendleton A.L."/>
            <person name="Shaikh M.A."/>
            <person name="Suttiyut T."/>
            <person name="Ogas R."/>
            <person name="Tomko P."/>
            <person name="Gavelis G."/>
            <person name="Widhalm J.R."/>
            <person name="Wisecaver J.H."/>
        </authorList>
    </citation>
    <scope>NUCLEOTIDE SEQUENCE</scope>
    <source>
        <strain evidence="2">ECLA1</strain>
    </source>
</reference>